<accession>A0A9P6MF45</accession>
<reference evidence="2" key="1">
    <citation type="journal article" date="2020" name="Fungal Divers.">
        <title>Resolving the Mortierellaceae phylogeny through synthesis of multi-gene phylogenetics and phylogenomics.</title>
        <authorList>
            <person name="Vandepol N."/>
            <person name="Liber J."/>
            <person name="Desiro A."/>
            <person name="Na H."/>
            <person name="Kennedy M."/>
            <person name="Barry K."/>
            <person name="Grigoriev I.V."/>
            <person name="Miller A.N."/>
            <person name="O'Donnell K."/>
            <person name="Stajich J.E."/>
            <person name="Bonito G."/>
        </authorList>
    </citation>
    <scope>NUCLEOTIDE SEQUENCE</scope>
    <source>
        <strain evidence="2">NRRL 2769</strain>
    </source>
</reference>
<organism evidence="2 3">
    <name type="scientific">Entomortierella chlamydospora</name>
    <dbReference type="NCBI Taxonomy" id="101097"/>
    <lineage>
        <taxon>Eukaryota</taxon>
        <taxon>Fungi</taxon>
        <taxon>Fungi incertae sedis</taxon>
        <taxon>Mucoromycota</taxon>
        <taxon>Mortierellomycotina</taxon>
        <taxon>Mortierellomycetes</taxon>
        <taxon>Mortierellales</taxon>
        <taxon>Mortierellaceae</taxon>
        <taxon>Entomortierella</taxon>
    </lineage>
</organism>
<gene>
    <name evidence="2" type="ORF">BGZ80_007294</name>
</gene>
<evidence type="ECO:0000313" key="2">
    <source>
        <dbReference type="EMBL" id="KAF9996268.1"/>
    </source>
</evidence>
<protein>
    <submittedName>
        <fullName evidence="2">Uncharacterized protein</fullName>
    </submittedName>
</protein>
<dbReference type="AlphaFoldDB" id="A0A9P6MF45"/>
<feature type="non-terminal residue" evidence="2">
    <location>
        <position position="76"/>
    </location>
</feature>
<feature type="compositionally biased region" description="Acidic residues" evidence="1">
    <location>
        <begin position="1"/>
        <end position="23"/>
    </location>
</feature>
<dbReference type="EMBL" id="JAAAID010003709">
    <property type="protein sequence ID" value="KAF9996268.1"/>
    <property type="molecule type" value="Genomic_DNA"/>
</dbReference>
<keyword evidence="3" id="KW-1185">Reference proteome</keyword>
<sequence>MDESIVGNEEEAGVDLEVMNETDESGKDEAAVDIEKPLTRIKSADLMKTGTVVLTNPQKTGLWLSRPSHGISLAKK</sequence>
<evidence type="ECO:0000256" key="1">
    <source>
        <dbReference type="SAM" id="MobiDB-lite"/>
    </source>
</evidence>
<comment type="caution">
    <text evidence="2">The sequence shown here is derived from an EMBL/GenBank/DDBJ whole genome shotgun (WGS) entry which is preliminary data.</text>
</comment>
<name>A0A9P6MF45_9FUNG</name>
<evidence type="ECO:0000313" key="3">
    <source>
        <dbReference type="Proteomes" id="UP000703661"/>
    </source>
</evidence>
<proteinExistence type="predicted"/>
<feature type="region of interest" description="Disordered" evidence="1">
    <location>
        <begin position="1"/>
        <end position="30"/>
    </location>
</feature>
<dbReference type="Proteomes" id="UP000703661">
    <property type="component" value="Unassembled WGS sequence"/>
</dbReference>